<dbReference type="Proteomes" id="UP001239795">
    <property type="component" value="Unassembled WGS sequence"/>
</dbReference>
<comment type="caution">
    <text evidence="1">The sequence shown here is derived from an EMBL/GenBank/DDBJ whole genome shotgun (WGS) entry which is preliminary data.</text>
</comment>
<evidence type="ECO:0000313" key="2">
    <source>
        <dbReference type="Proteomes" id="UP001239795"/>
    </source>
</evidence>
<keyword evidence="2" id="KW-1185">Reference proteome</keyword>
<reference evidence="1 2" key="1">
    <citation type="submission" date="2016-10" db="EMBL/GenBank/DDBJ databases">
        <title>The genome sequence of Colletotrichum fioriniae PJ7.</title>
        <authorList>
            <person name="Baroncelli R."/>
        </authorList>
    </citation>
    <scope>NUCLEOTIDE SEQUENCE [LARGE SCALE GENOMIC DNA]</scope>
    <source>
        <strain evidence="1">Col 31</strain>
    </source>
</reference>
<dbReference type="AlphaFoldDB" id="A0AAI9UXB5"/>
<name>A0AAI9UXB5_9PEZI</name>
<sequence length="194" mass="21827">MAGDRRGAYMDAKSVDHLQYALSAMDNIAAVAPRLPETQRVNVLMTGNWIQILWWQYALRHIQMSSRGESDAAFSILEPALVAQKAMRLFARGLLQELKVFRITDALVDLLACNRYLLDSTRVKGGSMMVGPRDVLYALQNTLHLIGGPESPLFKRLLRMMAEVALPVPDVPEISYQYHKIDAGNDGEHIKDYK</sequence>
<proteinExistence type="predicted"/>
<organism evidence="1 2">
    <name type="scientific">Colletotrichum melonis</name>
    <dbReference type="NCBI Taxonomy" id="1209925"/>
    <lineage>
        <taxon>Eukaryota</taxon>
        <taxon>Fungi</taxon>
        <taxon>Dikarya</taxon>
        <taxon>Ascomycota</taxon>
        <taxon>Pezizomycotina</taxon>
        <taxon>Sordariomycetes</taxon>
        <taxon>Hypocreomycetidae</taxon>
        <taxon>Glomerellales</taxon>
        <taxon>Glomerellaceae</taxon>
        <taxon>Colletotrichum</taxon>
        <taxon>Colletotrichum acutatum species complex</taxon>
    </lineage>
</organism>
<accession>A0AAI9UXB5</accession>
<protein>
    <submittedName>
        <fullName evidence="1">AflYd/sugR/sugar regulator</fullName>
    </submittedName>
</protein>
<evidence type="ECO:0000313" key="1">
    <source>
        <dbReference type="EMBL" id="KAK1464704.1"/>
    </source>
</evidence>
<dbReference type="EMBL" id="MLGG01000005">
    <property type="protein sequence ID" value="KAK1464704.1"/>
    <property type="molecule type" value="Genomic_DNA"/>
</dbReference>
<gene>
    <name evidence="1" type="ORF">CMEL01_12059</name>
</gene>